<accession>A0A0F9ER92</accession>
<dbReference type="AlphaFoldDB" id="A0A0F9ER92"/>
<name>A0A0F9ER92_9ZZZZ</name>
<gene>
    <name evidence="1" type="ORF">LCGC14_2042670</name>
</gene>
<protein>
    <submittedName>
        <fullName evidence="1">Uncharacterized protein</fullName>
    </submittedName>
</protein>
<organism evidence="1">
    <name type="scientific">marine sediment metagenome</name>
    <dbReference type="NCBI Taxonomy" id="412755"/>
    <lineage>
        <taxon>unclassified sequences</taxon>
        <taxon>metagenomes</taxon>
        <taxon>ecological metagenomes</taxon>
    </lineage>
</organism>
<dbReference type="EMBL" id="LAZR01023976">
    <property type="protein sequence ID" value="KKL76663.1"/>
    <property type="molecule type" value="Genomic_DNA"/>
</dbReference>
<sequence length="58" mass="6919">MPEGDLKNYYILWEVKLWEILPEVKDPFLLKRISQNMFVILGAWDITELERAIIEGLK</sequence>
<proteinExistence type="predicted"/>
<evidence type="ECO:0000313" key="1">
    <source>
        <dbReference type="EMBL" id="KKL76663.1"/>
    </source>
</evidence>
<comment type="caution">
    <text evidence="1">The sequence shown here is derived from an EMBL/GenBank/DDBJ whole genome shotgun (WGS) entry which is preliminary data.</text>
</comment>
<reference evidence="1" key="1">
    <citation type="journal article" date="2015" name="Nature">
        <title>Complex archaea that bridge the gap between prokaryotes and eukaryotes.</title>
        <authorList>
            <person name="Spang A."/>
            <person name="Saw J.H."/>
            <person name="Jorgensen S.L."/>
            <person name="Zaremba-Niedzwiedzka K."/>
            <person name="Martijn J."/>
            <person name="Lind A.E."/>
            <person name="van Eijk R."/>
            <person name="Schleper C."/>
            <person name="Guy L."/>
            <person name="Ettema T.J."/>
        </authorList>
    </citation>
    <scope>NUCLEOTIDE SEQUENCE</scope>
</reference>